<dbReference type="Gene3D" id="3.30.450.20">
    <property type="entry name" value="PAS domain"/>
    <property type="match status" value="1"/>
</dbReference>
<dbReference type="InterPro" id="IPR000014">
    <property type="entry name" value="PAS"/>
</dbReference>
<dbReference type="RefSeq" id="WP_126332685.1">
    <property type="nucleotide sequence ID" value="NZ_AP022604.1"/>
</dbReference>
<dbReference type="SMART" id="SM00091">
    <property type="entry name" value="PAS"/>
    <property type="match status" value="1"/>
</dbReference>
<sequence>MDETRIATALLSGPDAIMAADRNGLITFWNGGAERLFGFSAEQAVGESLDLIIPKRLRARHWAGWHRVMETGQSSYGDGDMLGVPAVRADGSTISVEFVIHPVTDTQGQLLGVAATLRDVTARFEETRELRRQLAER</sequence>
<dbReference type="InterPro" id="IPR035965">
    <property type="entry name" value="PAS-like_dom_sf"/>
</dbReference>
<gene>
    <name evidence="3" type="primary">fixL</name>
    <name evidence="3" type="ORF">NCTC10485_00974</name>
</gene>
<dbReference type="NCBIfam" id="TIGR00229">
    <property type="entry name" value="sensory_box"/>
    <property type="match status" value="1"/>
</dbReference>
<dbReference type="InterPro" id="IPR000700">
    <property type="entry name" value="PAS-assoc_C"/>
</dbReference>
<accession>A0A3S4RE25</accession>
<dbReference type="InterPro" id="IPR013656">
    <property type="entry name" value="PAS_4"/>
</dbReference>
<feature type="domain" description="PAS" evidence="1">
    <location>
        <begin position="2"/>
        <end position="55"/>
    </location>
</feature>
<feature type="domain" description="PAC" evidence="2">
    <location>
        <begin position="80"/>
        <end position="132"/>
    </location>
</feature>
<evidence type="ECO:0000313" key="4">
    <source>
        <dbReference type="Proteomes" id="UP000282551"/>
    </source>
</evidence>
<dbReference type="Pfam" id="PF08448">
    <property type="entry name" value="PAS_4"/>
    <property type="match status" value="1"/>
</dbReference>
<evidence type="ECO:0000259" key="2">
    <source>
        <dbReference type="PROSITE" id="PS50113"/>
    </source>
</evidence>
<reference evidence="3 4" key="1">
    <citation type="submission" date="2018-12" db="EMBL/GenBank/DDBJ databases">
        <authorList>
            <consortium name="Pathogen Informatics"/>
        </authorList>
    </citation>
    <scope>NUCLEOTIDE SEQUENCE [LARGE SCALE GENOMIC DNA]</scope>
    <source>
        <strain evidence="3 4">NCTC10485</strain>
    </source>
</reference>
<keyword evidence="4" id="KW-1185">Reference proteome</keyword>
<dbReference type="Proteomes" id="UP000282551">
    <property type="component" value="Chromosome"/>
</dbReference>
<dbReference type="SUPFAM" id="SSF55785">
    <property type="entry name" value="PYP-like sensor domain (PAS domain)"/>
    <property type="match status" value="1"/>
</dbReference>
<evidence type="ECO:0000259" key="1">
    <source>
        <dbReference type="PROSITE" id="PS50112"/>
    </source>
</evidence>
<dbReference type="AlphaFoldDB" id="A0A3S4RE25"/>
<dbReference type="EC" id="2.7.13.3" evidence="3"/>
<name>A0A3S4RE25_MYCCI</name>
<proteinExistence type="predicted"/>
<dbReference type="CDD" id="cd00130">
    <property type="entry name" value="PAS"/>
    <property type="match status" value="1"/>
</dbReference>
<evidence type="ECO:0000313" key="3">
    <source>
        <dbReference type="EMBL" id="VEG46194.1"/>
    </source>
</evidence>
<dbReference type="OrthoDB" id="3687827at2"/>
<dbReference type="EMBL" id="LR134355">
    <property type="protein sequence ID" value="VEG46194.1"/>
    <property type="molecule type" value="Genomic_DNA"/>
</dbReference>
<dbReference type="PROSITE" id="PS50112">
    <property type="entry name" value="PAS"/>
    <property type="match status" value="1"/>
</dbReference>
<organism evidence="3 4">
    <name type="scientific">Mycolicibacterium chitae</name>
    <name type="common">Mycobacterium chitae</name>
    <dbReference type="NCBI Taxonomy" id="1792"/>
    <lineage>
        <taxon>Bacteria</taxon>
        <taxon>Bacillati</taxon>
        <taxon>Actinomycetota</taxon>
        <taxon>Actinomycetes</taxon>
        <taxon>Mycobacteriales</taxon>
        <taxon>Mycobacteriaceae</taxon>
        <taxon>Mycolicibacterium</taxon>
    </lineage>
</organism>
<dbReference type="GO" id="GO:0004673">
    <property type="term" value="F:protein histidine kinase activity"/>
    <property type="evidence" value="ECO:0007669"/>
    <property type="project" value="UniProtKB-EC"/>
</dbReference>
<dbReference type="PROSITE" id="PS50113">
    <property type="entry name" value="PAC"/>
    <property type="match status" value="1"/>
</dbReference>
<keyword evidence="3" id="KW-0808">Transferase</keyword>
<protein>
    <submittedName>
        <fullName evidence="3">Transcriptional regulator</fullName>
        <ecNumber evidence="3">2.7.13.3</ecNumber>
    </submittedName>
</protein>